<reference evidence="1" key="1">
    <citation type="submission" date="2014-05" db="EMBL/GenBank/DDBJ databases">
        <authorList>
            <person name="Chronopoulou M."/>
        </authorList>
    </citation>
    <scope>NUCLEOTIDE SEQUENCE</scope>
    <source>
        <tissue evidence="1">Whole organism</tissue>
    </source>
</reference>
<protein>
    <submittedName>
        <fullName evidence="1">Uncharacterized protein</fullName>
    </submittedName>
</protein>
<dbReference type="AlphaFoldDB" id="A0A0K2VK86"/>
<dbReference type="EMBL" id="HACA01033271">
    <property type="protein sequence ID" value="CDW50632.1"/>
    <property type="molecule type" value="Transcribed_RNA"/>
</dbReference>
<sequence length="26" mass="3148">MTARHSILSIFTKHYHQLTQRLLHTN</sequence>
<accession>A0A0K2VK86</accession>
<evidence type="ECO:0000313" key="1">
    <source>
        <dbReference type="EMBL" id="CDW50632.1"/>
    </source>
</evidence>
<proteinExistence type="predicted"/>
<organism evidence="1">
    <name type="scientific">Lepeophtheirus salmonis</name>
    <name type="common">Salmon louse</name>
    <name type="synonym">Caligus salmonis</name>
    <dbReference type="NCBI Taxonomy" id="72036"/>
    <lineage>
        <taxon>Eukaryota</taxon>
        <taxon>Metazoa</taxon>
        <taxon>Ecdysozoa</taxon>
        <taxon>Arthropoda</taxon>
        <taxon>Crustacea</taxon>
        <taxon>Multicrustacea</taxon>
        <taxon>Hexanauplia</taxon>
        <taxon>Copepoda</taxon>
        <taxon>Siphonostomatoida</taxon>
        <taxon>Caligidae</taxon>
        <taxon>Lepeophtheirus</taxon>
    </lineage>
</organism>
<name>A0A0K2VK86_LEPSM</name>